<evidence type="ECO:0000313" key="2">
    <source>
        <dbReference type="Proteomes" id="UP001060215"/>
    </source>
</evidence>
<accession>A0ACC0GYU7</accession>
<dbReference type="Proteomes" id="UP001060215">
    <property type="component" value="Chromosome 7"/>
</dbReference>
<organism evidence="1 2">
    <name type="scientific">Camellia lanceoleosa</name>
    <dbReference type="NCBI Taxonomy" id="1840588"/>
    <lineage>
        <taxon>Eukaryota</taxon>
        <taxon>Viridiplantae</taxon>
        <taxon>Streptophyta</taxon>
        <taxon>Embryophyta</taxon>
        <taxon>Tracheophyta</taxon>
        <taxon>Spermatophyta</taxon>
        <taxon>Magnoliopsida</taxon>
        <taxon>eudicotyledons</taxon>
        <taxon>Gunneridae</taxon>
        <taxon>Pentapetalae</taxon>
        <taxon>asterids</taxon>
        <taxon>Ericales</taxon>
        <taxon>Theaceae</taxon>
        <taxon>Camellia</taxon>
    </lineage>
</organism>
<protein>
    <submittedName>
        <fullName evidence="1">O-fucosyltransferase 2</fullName>
    </submittedName>
</protein>
<gene>
    <name evidence="1" type="ORF">LOK49_LG07G01902</name>
</gene>
<evidence type="ECO:0000313" key="1">
    <source>
        <dbReference type="EMBL" id="KAI8006377.1"/>
    </source>
</evidence>
<reference evidence="1 2" key="1">
    <citation type="journal article" date="2022" name="Plant J.">
        <title>Chromosome-level genome of Camellia lanceoleosa provides a valuable resource for understanding genome evolution and self-incompatibility.</title>
        <authorList>
            <person name="Gong W."/>
            <person name="Xiao S."/>
            <person name="Wang L."/>
            <person name="Liao Z."/>
            <person name="Chang Y."/>
            <person name="Mo W."/>
            <person name="Hu G."/>
            <person name="Li W."/>
            <person name="Zhao G."/>
            <person name="Zhu H."/>
            <person name="Hu X."/>
            <person name="Ji K."/>
            <person name="Xiang X."/>
            <person name="Song Q."/>
            <person name="Yuan D."/>
            <person name="Jin S."/>
            <person name="Zhang L."/>
        </authorList>
    </citation>
    <scope>NUCLEOTIDE SEQUENCE [LARGE SCALE GENOMIC DNA]</scope>
    <source>
        <strain evidence="1">SQ_2022a</strain>
    </source>
</reference>
<keyword evidence="2" id="KW-1185">Reference proteome</keyword>
<sequence>MKGVVVVVIVLLACFVVMDWWMLSQIQESSHGIKFKYKVLRANSSTLFIREELERLGKVKKPQKTIYARLLAKATHALAEGQNKPEPRDLWQEPFILVSSWRPCADQQGNNGYILVSANGEINQQQVAEEHFINYLKPDIRIVKELPLELQSLDLEAIGSVVTDADIMKEAKPSFYSRYILPILHRHRVVHFVGFGNRLSFDPLLYCRIIYKFVRRGTNHVAL</sequence>
<dbReference type="EMBL" id="CM045764">
    <property type="protein sequence ID" value="KAI8006377.1"/>
    <property type="molecule type" value="Genomic_DNA"/>
</dbReference>
<name>A0ACC0GYU7_9ERIC</name>
<comment type="caution">
    <text evidence="1">The sequence shown here is derived from an EMBL/GenBank/DDBJ whole genome shotgun (WGS) entry which is preliminary data.</text>
</comment>
<proteinExistence type="predicted"/>